<sequence>MKTRLAVLSILLLSACAGLGGLAQKPEVSVAALNLVQMGLFEQRFALKLRIQNPNDVELRINGLSFEIELNGKSFITGLSDRG</sequence>
<feature type="signal peptide" evidence="1">
    <location>
        <begin position="1"/>
        <end position="23"/>
    </location>
</feature>
<organism evidence="3 4">
    <name type="scientific">Candidatus Accumulibacter affinis</name>
    <dbReference type="NCBI Taxonomy" id="2954384"/>
    <lineage>
        <taxon>Bacteria</taxon>
        <taxon>Pseudomonadati</taxon>
        <taxon>Pseudomonadota</taxon>
        <taxon>Betaproteobacteria</taxon>
        <taxon>Candidatus Accumulibacter</taxon>
    </lineage>
</organism>
<keyword evidence="1" id="KW-0732">Signal</keyword>
<proteinExistence type="predicted"/>
<evidence type="ECO:0000259" key="2">
    <source>
        <dbReference type="Pfam" id="PF03168"/>
    </source>
</evidence>
<name>A0A935TFY0_9PROT</name>
<accession>A0A935TFY0</accession>
<dbReference type="Gene3D" id="2.60.40.1820">
    <property type="match status" value="1"/>
</dbReference>
<dbReference type="AlphaFoldDB" id="A0A935TFY0"/>
<feature type="chain" id="PRO_5038048974" evidence="1">
    <location>
        <begin position="24"/>
        <end position="83"/>
    </location>
</feature>
<gene>
    <name evidence="3" type="ORF">IPK02_05795</name>
</gene>
<dbReference type="InterPro" id="IPR004864">
    <property type="entry name" value="LEA_2"/>
</dbReference>
<evidence type="ECO:0000313" key="4">
    <source>
        <dbReference type="Proteomes" id="UP000706151"/>
    </source>
</evidence>
<dbReference type="PROSITE" id="PS51257">
    <property type="entry name" value="PROKAR_LIPOPROTEIN"/>
    <property type="match status" value="1"/>
</dbReference>
<protein>
    <submittedName>
        <fullName evidence="3">LEA type 2 family protein</fullName>
    </submittedName>
</protein>
<dbReference type="Proteomes" id="UP000706151">
    <property type="component" value="Unassembled WGS sequence"/>
</dbReference>
<reference evidence="3 4" key="1">
    <citation type="submission" date="2020-10" db="EMBL/GenBank/DDBJ databases">
        <title>Connecting structure to function with the recovery of over 1000 high-quality activated sludge metagenome-assembled genomes encoding full-length rRNA genes using long-read sequencing.</title>
        <authorList>
            <person name="Singleton C.M."/>
            <person name="Petriglieri F."/>
            <person name="Kristensen J.M."/>
            <person name="Kirkegaard R.H."/>
            <person name="Michaelsen T.Y."/>
            <person name="Andersen M.H."/>
            <person name="Karst S.M."/>
            <person name="Dueholm M.S."/>
            <person name="Nielsen P.H."/>
            <person name="Albertsen M."/>
        </authorList>
    </citation>
    <scope>NUCLEOTIDE SEQUENCE [LARGE SCALE GENOMIC DNA]</scope>
    <source>
        <strain evidence="3">Fred_18-Q3-R57-64_BAT3C.720</strain>
    </source>
</reference>
<dbReference type="Pfam" id="PF03168">
    <property type="entry name" value="LEA_2"/>
    <property type="match status" value="1"/>
</dbReference>
<dbReference type="SUPFAM" id="SSF117070">
    <property type="entry name" value="LEA14-like"/>
    <property type="match status" value="1"/>
</dbReference>
<comment type="caution">
    <text evidence="3">The sequence shown here is derived from an EMBL/GenBank/DDBJ whole genome shotgun (WGS) entry which is preliminary data.</text>
</comment>
<dbReference type="EMBL" id="JADJOT010000006">
    <property type="protein sequence ID" value="MBK7953510.1"/>
    <property type="molecule type" value="Genomic_DNA"/>
</dbReference>
<evidence type="ECO:0000256" key="1">
    <source>
        <dbReference type="SAM" id="SignalP"/>
    </source>
</evidence>
<feature type="domain" description="Late embryogenesis abundant protein LEA-2 subgroup" evidence="2">
    <location>
        <begin position="48"/>
        <end position="81"/>
    </location>
</feature>
<evidence type="ECO:0000313" key="3">
    <source>
        <dbReference type="EMBL" id="MBK7953510.1"/>
    </source>
</evidence>